<feature type="non-terminal residue" evidence="2">
    <location>
        <position position="1"/>
    </location>
</feature>
<protein>
    <submittedName>
        <fullName evidence="2">Retrovirus-related Pol polyprotein from transposon TNT 1-94</fullName>
    </submittedName>
</protein>
<organism evidence="2 3">
    <name type="scientific">Trifolium pratense</name>
    <name type="common">Red clover</name>
    <dbReference type="NCBI Taxonomy" id="57577"/>
    <lineage>
        <taxon>Eukaryota</taxon>
        <taxon>Viridiplantae</taxon>
        <taxon>Streptophyta</taxon>
        <taxon>Embryophyta</taxon>
        <taxon>Tracheophyta</taxon>
        <taxon>Spermatophyta</taxon>
        <taxon>Magnoliopsida</taxon>
        <taxon>eudicotyledons</taxon>
        <taxon>Gunneridae</taxon>
        <taxon>Pentapetalae</taxon>
        <taxon>rosids</taxon>
        <taxon>fabids</taxon>
        <taxon>Fabales</taxon>
        <taxon>Fabaceae</taxon>
        <taxon>Papilionoideae</taxon>
        <taxon>50 kb inversion clade</taxon>
        <taxon>NPAAA clade</taxon>
        <taxon>Hologalegina</taxon>
        <taxon>IRL clade</taxon>
        <taxon>Trifolieae</taxon>
        <taxon>Trifolium</taxon>
    </lineage>
</organism>
<dbReference type="AlphaFoldDB" id="A0A2K3LXF0"/>
<evidence type="ECO:0000256" key="1">
    <source>
        <dbReference type="SAM" id="MobiDB-lite"/>
    </source>
</evidence>
<proteinExistence type="predicted"/>
<dbReference type="Proteomes" id="UP000236291">
    <property type="component" value="Unassembled WGS sequence"/>
</dbReference>
<sequence length="209" mass="23544">VKKKIIISRDVVFEEKKGWEWNKSDTKKNSEITVDEIEEETNEPVTIQTNKNDGDEVHPIIVQTNNNDGNDGQINGGSDSDMSEPINSIQTSSDSDNEVEIQATLAPRNRRPPASFNDYVSGSELDDGDLHNLAIYTPADDPKTYAEVEKLDVWKIAMDQEIESIKNNDTWQLTTLPKGPNAIGVKWIYKTKYNEKGEIEKHKAKLVAK</sequence>
<dbReference type="STRING" id="57577.A0A2K3LXF0"/>
<feature type="compositionally biased region" description="Low complexity" evidence="1">
    <location>
        <begin position="65"/>
        <end position="80"/>
    </location>
</feature>
<evidence type="ECO:0000313" key="3">
    <source>
        <dbReference type="Proteomes" id="UP000236291"/>
    </source>
</evidence>
<accession>A0A2K3LXF0</accession>
<feature type="region of interest" description="Disordered" evidence="1">
    <location>
        <begin position="62"/>
        <end position="97"/>
    </location>
</feature>
<reference evidence="2 3" key="1">
    <citation type="journal article" date="2014" name="Am. J. Bot.">
        <title>Genome assembly and annotation for red clover (Trifolium pratense; Fabaceae).</title>
        <authorList>
            <person name="Istvanek J."/>
            <person name="Jaros M."/>
            <person name="Krenek A."/>
            <person name="Repkova J."/>
        </authorList>
    </citation>
    <scope>NUCLEOTIDE SEQUENCE [LARGE SCALE GENOMIC DNA]</scope>
    <source>
        <strain evidence="3">cv. Tatra</strain>
        <tissue evidence="2">Young leaves</tissue>
    </source>
</reference>
<feature type="compositionally biased region" description="Polar residues" evidence="1">
    <location>
        <begin position="85"/>
        <end position="94"/>
    </location>
</feature>
<reference evidence="2 3" key="2">
    <citation type="journal article" date="2017" name="Front. Plant Sci.">
        <title>Gene Classification and Mining of Molecular Markers Useful in Red Clover (Trifolium pratense) Breeding.</title>
        <authorList>
            <person name="Istvanek J."/>
            <person name="Dluhosova J."/>
            <person name="Dluhos P."/>
            <person name="Patkova L."/>
            <person name="Nedelnik J."/>
            <person name="Repkova J."/>
        </authorList>
    </citation>
    <scope>NUCLEOTIDE SEQUENCE [LARGE SCALE GENOMIC DNA]</scope>
    <source>
        <strain evidence="3">cv. Tatra</strain>
        <tissue evidence="2">Young leaves</tissue>
    </source>
</reference>
<gene>
    <name evidence="2" type="ORF">L195_g039249</name>
</gene>
<evidence type="ECO:0000313" key="2">
    <source>
        <dbReference type="EMBL" id="PNX83210.1"/>
    </source>
</evidence>
<name>A0A2K3LXF0_TRIPR</name>
<dbReference type="EMBL" id="ASHM01043641">
    <property type="protein sequence ID" value="PNX83210.1"/>
    <property type="molecule type" value="Genomic_DNA"/>
</dbReference>
<comment type="caution">
    <text evidence="2">The sequence shown here is derived from an EMBL/GenBank/DDBJ whole genome shotgun (WGS) entry which is preliminary data.</text>
</comment>